<feature type="compositionally biased region" description="Low complexity" evidence="1">
    <location>
        <begin position="1"/>
        <end position="39"/>
    </location>
</feature>
<dbReference type="AlphaFoldDB" id="A0A6J4MG38"/>
<feature type="non-terminal residue" evidence="2">
    <location>
        <position position="1"/>
    </location>
</feature>
<name>A0A6J4MG38_9ACTN</name>
<sequence length="126" mass="12444">WPAASPSSSSTATTPSRCPAGGAGCSTGSSSIGTPTTASRSVRRPVRAGPSRRWCSTGRPTRAGASCRCTWTSTPPTASRTPSSSGCSSSARAGPTSARAASSPGTCSPTRRATSSACCADASRRS</sequence>
<feature type="compositionally biased region" description="Low complexity" evidence="1">
    <location>
        <begin position="70"/>
        <end position="95"/>
    </location>
</feature>
<feature type="compositionally biased region" description="Polar residues" evidence="1">
    <location>
        <begin position="99"/>
        <end position="109"/>
    </location>
</feature>
<protein>
    <submittedName>
        <fullName evidence="2">Uncharacterized protein</fullName>
    </submittedName>
</protein>
<feature type="non-terminal residue" evidence="2">
    <location>
        <position position="126"/>
    </location>
</feature>
<proteinExistence type="predicted"/>
<dbReference type="EMBL" id="CADCUE010000272">
    <property type="protein sequence ID" value="CAA9358667.1"/>
    <property type="molecule type" value="Genomic_DNA"/>
</dbReference>
<reference evidence="2" key="1">
    <citation type="submission" date="2020-02" db="EMBL/GenBank/DDBJ databases">
        <authorList>
            <person name="Meier V. D."/>
        </authorList>
    </citation>
    <scope>NUCLEOTIDE SEQUENCE</scope>
    <source>
        <strain evidence="2">AVDCRST_MAG16</strain>
    </source>
</reference>
<evidence type="ECO:0000256" key="1">
    <source>
        <dbReference type="SAM" id="MobiDB-lite"/>
    </source>
</evidence>
<gene>
    <name evidence="2" type="ORF">AVDCRST_MAG16-2881</name>
</gene>
<accession>A0A6J4MG38</accession>
<evidence type="ECO:0000313" key="2">
    <source>
        <dbReference type="EMBL" id="CAA9358667.1"/>
    </source>
</evidence>
<feature type="region of interest" description="Disordered" evidence="1">
    <location>
        <begin position="1"/>
        <end position="126"/>
    </location>
</feature>
<organism evidence="2">
    <name type="scientific">uncultured Frankineae bacterium</name>
    <dbReference type="NCBI Taxonomy" id="437475"/>
    <lineage>
        <taxon>Bacteria</taxon>
        <taxon>Bacillati</taxon>
        <taxon>Actinomycetota</taxon>
        <taxon>Actinomycetes</taxon>
        <taxon>Frankiales</taxon>
        <taxon>environmental samples</taxon>
    </lineage>
</organism>
<feature type="compositionally biased region" description="Low complexity" evidence="1">
    <location>
        <begin position="111"/>
        <end position="126"/>
    </location>
</feature>